<feature type="domain" description="Pseudouridine synthase II N-terminal" evidence="7">
    <location>
        <begin position="98"/>
        <end position="224"/>
    </location>
</feature>
<dbReference type="HAMAP" id="MF_01080">
    <property type="entry name" value="TruB_bact"/>
    <property type="match status" value="1"/>
</dbReference>
<evidence type="ECO:0000256" key="3">
    <source>
        <dbReference type="ARBA" id="ARBA00012787"/>
    </source>
</evidence>
<feature type="region of interest" description="Disordered" evidence="6">
    <location>
        <begin position="395"/>
        <end position="417"/>
    </location>
</feature>
<evidence type="ECO:0000256" key="6">
    <source>
        <dbReference type="SAM" id="MobiDB-lite"/>
    </source>
</evidence>
<protein>
    <recommendedName>
        <fullName evidence="3">tRNA pseudouridine(55) synthase</fullName>
        <ecNumber evidence="3">5.4.99.25</ecNumber>
    </recommendedName>
</protein>
<gene>
    <name evidence="8" type="primary">PUS4</name>
    <name evidence="8" type="ORF">OC846_003059</name>
</gene>
<comment type="similarity">
    <text evidence="2">Belongs to the pseudouridine synthase TruB family.</text>
</comment>
<dbReference type="EMBL" id="JAPDMZ010000069">
    <property type="protein sequence ID" value="KAK0551975.1"/>
    <property type="molecule type" value="Genomic_DNA"/>
</dbReference>
<evidence type="ECO:0000256" key="5">
    <source>
        <dbReference type="ARBA" id="ARBA00023235"/>
    </source>
</evidence>
<dbReference type="GO" id="GO:1990481">
    <property type="term" value="P:mRNA pseudouridine synthesis"/>
    <property type="evidence" value="ECO:0007669"/>
    <property type="project" value="TreeGrafter"/>
</dbReference>
<dbReference type="GO" id="GO:0003723">
    <property type="term" value="F:RNA binding"/>
    <property type="evidence" value="ECO:0007669"/>
    <property type="project" value="InterPro"/>
</dbReference>
<dbReference type="GO" id="GO:0005634">
    <property type="term" value="C:nucleus"/>
    <property type="evidence" value="ECO:0007669"/>
    <property type="project" value="TreeGrafter"/>
</dbReference>
<keyword evidence="4" id="KW-0819">tRNA processing</keyword>
<proteinExistence type="inferred from homology"/>
<dbReference type="GO" id="GO:0006400">
    <property type="term" value="P:tRNA modification"/>
    <property type="evidence" value="ECO:0007669"/>
    <property type="project" value="TreeGrafter"/>
</dbReference>
<dbReference type="Pfam" id="PF01509">
    <property type="entry name" value="TruB_N"/>
    <property type="match status" value="1"/>
</dbReference>
<dbReference type="InterPro" id="IPR002501">
    <property type="entry name" value="PsdUridine_synth_N"/>
</dbReference>
<feature type="region of interest" description="Disordered" evidence="6">
    <location>
        <begin position="344"/>
        <end position="369"/>
    </location>
</feature>
<dbReference type="PANTHER" id="PTHR13767:SF2">
    <property type="entry name" value="PSEUDOURIDYLATE SYNTHASE TRUB1"/>
    <property type="match status" value="1"/>
</dbReference>
<accession>A0AAN6JYA2</accession>
<keyword evidence="5 8" id="KW-0413">Isomerase</keyword>
<sequence length="456" mass="48989">MSTSAAAAAPQAGPSRSLPTKRPLSGIFAIDKPSGPTSMALLEELKPLFASSSLFLNPDGSLPDNRKPSNKNRRGRGGGGGGKWGKQSGRKGEALPPKLGQGGTLDPLASGVLVIGVGEGTKKLQSYLEGGKEYLTVGLLGSSTTSYDALEPVMYREPHAHVTPDNLASHLSKFRGSILQAPPLYSALRIDGMRLFEYARQGKELPRPIEKRKVEIKELKLNAWYPAGSHEWKPPAKEVPDEEKALVGKVRQLAGEKVAQAPATEETSKANEDTNSAKQGSNGADQGGDPAAFGLIMSVGGGTYVRSIVHDLAQEAKSAAHVVALRRTRQGRWATDRWYVTHTDPSTSDWTDKEELAGPPQPGQHGLGSGAVETVKGNCIRWSVFEEAIKAMKNGADADESGDAAANGEPVPKKRRVEGAVSRAEGLQEWERILLEHDVSTRQYRSLLNVSMRYDY</sequence>
<dbReference type="Gene3D" id="3.30.2350.10">
    <property type="entry name" value="Pseudouridine synthase"/>
    <property type="match status" value="1"/>
</dbReference>
<reference evidence="8" key="1">
    <citation type="journal article" date="2023" name="PhytoFront">
        <title>Draft Genome Resources of Seven Strains of Tilletia horrida, Causal Agent of Kernel Smut of Rice.</title>
        <authorList>
            <person name="Khanal S."/>
            <person name="Antony Babu S."/>
            <person name="Zhou X.G."/>
        </authorList>
    </citation>
    <scope>NUCLEOTIDE SEQUENCE</scope>
    <source>
        <strain evidence="8">TX6</strain>
    </source>
</reference>
<dbReference type="Proteomes" id="UP001176517">
    <property type="component" value="Unassembled WGS sequence"/>
</dbReference>
<dbReference type="GO" id="GO:0160148">
    <property type="term" value="F:tRNA pseudouridine(55) synthase activity"/>
    <property type="evidence" value="ECO:0007669"/>
    <property type="project" value="UniProtKB-EC"/>
</dbReference>
<dbReference type="SUPFAM" id="SSF55120">
    <property type="entry name" value="Pseudouridine synthase"/>
    <property type="match status" value="1"/>
</dbReference>
<feature type="region of interest" description="Disordered" evidence="6">
    <location>
        <begin position="255"/>
        <end position="289"/>
    </location>
</feature>
<feature type="region of interest" description="Disordered" evidence="6">
    <location>
        <begin position="56"/>
        <end position="103"/>
    </location>
</feature>
<dbReference type="PANTHER" id="PTHR13767">
    <property type="entry name" value="TRNA-PSEUDOURIDINE SYNTHASE"/>
    <property type="match status" value="1"/>
</dbReference>
<organism evidence="8 9">
    <name type="scientific">Tilletia horrida</name>
    <dbReference type="NCBI Taxonomy" id="155126"/>
    <lineage>
        <taxon>Eukaryota</taxon>
        <taxon>Fungi</taxon>
        <taxon>Dikarya</taxon>
        <taxon>Basidiomycota</taxon>
        <taxon>Ustilaginomycotina</taxon>
        <taxon>Exobasidiomycetes</taxon>
        <taxon>Tilletiales</taxon>
        <taxon>Tilletiaceae</taxon>
        <taxon>Tilletia</taxon>
    </lineage>
</organism>
<dbReference type="InterPro" id="IPR020103">
    <property type="entry name" value="PsdUridine_synth_cat_dom_sf"/>
</dbReference>
<evidence type="ECO:0000256" key="1">
    <source>
        <dbReference type="ARBA" id="ARBA00001166"/>
    </source>
</evidence>
<evidence type="ECO:0000313" key="8">
    <source>
        <dbReference type="EMBL" id="KAK0551975.1"/>
    </source>
</evidence>
<name>A0AAN6JYA2_9BASI</name>
<evidence type="ECO:0000256" key="2">
    <source>
        <dbReference type="ARBA" id="ARBA00008999"/>
    </source>
</evidence>
<evidence type="ECO:0000256" key="4">
    <source>
        <dbReference type="ARBA" id="ARBA00022694"/>
    </source>
</evidence>
<evidence type="ECO:0000313" key="9">
    <source>
        <dbReference type="Proteomes" id="UP001176517"/>
    </source>
</evidence>
<dbReference type="EC" id="5.4.99.25" evidence="3"/>
<dbReference type="AlphaFoldDB" id="A0AAN6JYA2"/>
<keyword evidence="9" id="KW-1185">Reference proteome</keyword>
<comment type="caution">
    <text evidence="8">The sequence shown here is derived from an EMBL/GenBank/DDBJ whole genome shotgun (WGS) entry which is preliminary data.</text>
</comment>
<comment type="catalytic activity">
    <reaction evidence="1">
        <text>a uridine in mRNA = a pseudouridine in mRNA</text>
        <dbReference type="Rhea" id="RHEA:56644"/>
        <dbReference type="Rhea" id="RHEA-COMP:14658"/>
        <dbReference type="Rhea" id="RHEA-COMP:14659"/>
        <dbReference type="ChEBI" id="CHEBI:65314"/>
        <dbReference type="ChEBI" id="CHEBI:65315"/>
    </reaction>
</comment>
<feature type="region of interest" description="Disordered" evidence="6">
    <location>
        <begin position="1"/>
        <end position="33"/>
    </location>
</feature>
<evidence type="ECO:0000259" key="7">
    <source>
        <dbReference type="Pfam" id="PF01509"/>
    </source>
</evidence>
<feature type="compositionally biased region" description="Polar residues" evidence="6">
    <location>
        <begin position="273"/>
        <end position="284"/>
    </location>
</feature>
<dbReference type="InterPro" id="IPR014780">
    <property type="entry name" value="tRNA_psdUridine_synth_TruB"/>
</dbReference>